<dbReference type="RefSeq" id="WP_035315237.1">
    <property type="nucleotide sequence ID" value="NZ_JPNB01000001.1"/>
</dbReference>
<dbReference type="STRING" id="1469948.GCA_000732725_01415"/>
<keyword evidence="3" id="KW-1185">Reference proteome</keyword>
<dbReference type="EMBL" id="SLUO01000006">
    <property type="protein sequence ID" value="TCL58422.1"/>
    <property type="molecule type" value="Genomic_DNA"/>
</dbReference>
<dbReference type="OrthoDB" id="9811177at2"/>
<protein>
    <recommendedName>
        <fullName evidence="1">YgjP-like metallopeptidase domain-containing protein</fullName>
    </recommendedName>
</protein>
<organism evidence="2 3">
    <name type="scientific">Kineothrix alysoides</name>
    <dbReference type="NCBI Taxonomy" id="1469948"/>
    <lineage>
        <taxon>Bacteria</taxon>
        <taxon>Bacillati</taxon>
        <taxon>Bacillota</taxon>
        <taxon>Clostridia</taxon>
        <taxon>Lachnospirales</taxon>
        <taxon>Lachnospiraceae</taxon>
        <taxon>Kineothrix</taxon>
    </lineage>
</organism>
<dbReference type="Gene3D" id="3.30.2010.10">
    <property type="entry name" value="Metalloproteases ('zincins'), catalytic domain"/>
    <property type="match status" value="1"/>
</dbReference>
<sequence length="204" mass="24029">MSDKILLKNKKNISVEAAYEVFQSKRKTYSLSLNENGVLTVRVPLYVNGNEVEQIIRGKQFWITDRLAEYEEKKRRRPAFEYTQPQRLALEKRYKEAAREYIPKRADYYLAAYPDLFSRCYSRISVREQKTRWGSCSSKGTLSFNWKLMLAPPAILDYVIVHELCHLVHMNHSAGFWSCVAAILPDYKERRKWLKDHGNELTLS</sequence>
<dbReference type="InterPro" id="IPR053136">
    <property type="entry name" value="UTP_pyrophosphatase-like"/>
</dbReference>
<dbReference type="PANTHER" id="PTHR30399">
    <property type="entry name" value="UNCHARACTERIZED PROTEIN YGJP"/>
    <property type="match status" value="1"/>
</dbReference>
<dbReference type="Proteomes" id="UP000295718">
    <property type="component" value="Unassembled WGS sequence"/>
</dbReference>
<gene>
    <name evidence="2" type="ORF">EDD76_10675</name>
</gene>
<dbReference type="CDD" id="cd07344">
    <property type="entry name" value="M48_yhfN_like"/>
    <property type="match status" value="1"/>
</dbReference>
<evidence type="ECO:0000313" key="2">
    <source>
        <dbReference type="EMBL" id="TCL58422.1"/>
    </source>
</evidence>
<reference evidence="2 3" key="1">
    <citation type="submission" date="2019-03" db="EMBL/GenBank/DDBJ databases">
        <title>Genomic Encyclopedia of Type Strains, Phase IV (KMG-IV): sequencing the most valuable type-strain genomes for metagenomic binning, comparative biology and taxonomic classification.</title>
        <authorList>
            <person name="Goeker M."/>
        </authorList>
    </citation>
    <scope>NUCLEOTIDE SEQUENCE [LARGE SCALE GENOMIC DNA]</scope>
    <source>
        <strain evidence="2 3">DSM 100556</strain>
    </source>
</reference>
<feature type="domain" description="YgjP-like metallopeptidase" evidence="1">
    <location>
        <begin position="86"/>
        <end position="197"/>
    </location>
</feature>
<evidence type="ECO:0000259" key="1">
    <source>
        <dbReference type="Pfam" id="PF01863"/>
    </source>
</evidence>
<dbReference type="Pfam" id="PF01863">
    <property type="entry name" value="YgjP-like"/>
    <property type="match status" value="1"/>
</dbReference>
<dbReference type="PANTHER" id="PTHR30399:SF1">
    <property type="entry name" value="UTP PYROPHOSPHATASE"/>
    <property type="match status" value="1"/>
</dbReference>
<evidence type="ECO:0000313" key="3">
    <source>
        <dbReference type="Proteomes" id="UP000295718"/>
    </source>
</evidence>
<dbReference type="AlphaFoldDB" id="A0A4R1QZJ5"/>
<name>A0A4R1QZJ5_9FIRM</name>
<comment type="caution">
    <text evidence="2">The sequence shown here is derived from an EMBL/GenBank/DDBJ whole genome shotgun (WGS) entry which is preliminary data.</text>
</comment>
<proteinExistence type="predicted"/>
<dbReference type="InterPro" id="IPR002725">
    <property type="entry name" value="YgjP-like_metallopeptidase"/>
</dbReference>
<accession>A0A4R1QZJ5</accession>